<dbReference type="Gene3D" id="3.90.820.10">
    <property type="entry name" value="Structural Genomics, Unknown Function 30-nov-00 1gh9 Mol_id"/>
    <property type="match status" value="1"/>
</dbReference>
<dbReference type="OrthoDB" id="7584480at2"/>
<dbReference type="EMBL" id="LGLV01000006">
    <property type="protein sequence ID" value="OBZ95805.1"/>
    <property type="molecule type" value="Genomic_DNA"/>
</dbReference>
<dbReference type="STRING" id="1612624.ADU59_10660"/>
<dbReference type="Proteomes" id="UP000093111">
    <property type="component" value="Unassembled WGS sequence"/>
</dbReference>
<proteinExistence type="predicted"/>
<protein>
    <submittedName>
        <fullName evidence="2">Antibiotic synthesis protein MbtH</fullName>
    </submittedName>
</protein>
<sequence>MSSDDVNPLDDENGTFLVLRNAQGQYSLWPDFAPVPAGWCVEAGPDSRAFCLEFVEERWGPALRPGAIAVTEQPFGL</sequence>
<dbReference type="AlphaFoldDB" id="A0A1C7P3G0"/>
<dbReference type="InterPro" id="IPR037407">
    <property type="entry name" value="MLP_fam"/>
</dbReference>
<dbReference type="GO" id="GO:0005829">
    <property type="term" value="C:cytosol"/>
    <property type="evidence" value="ECO:0007669"/>
    <property type="project" value="TreeGrafter"/>
</dbReference>
<dbReference type="Pfam" id="PF03621">
    <property type="entry name" value="MbtH"/>
    <property type="match status" value="1"/>
</dbReference>
<feature type="domain" description="MbtH-like" evidence="1">
    <location>
        <begin position="7"/>
        <end position="57"/>
    </location>
</feature>
<reference evidence="2 3" key="1">
    <citation type="journal article" date="2016" name="Syst. Appl. Microbiol.">
        <title>Pararhizobium polonicum sp. nov. isolated from tumors on stone fruit rootstocks.</title>
        <authorList>
            <person name="Pulawska J."/>
            <person name="Kuzmanovic N."/>
            <person name="Willems A."/>
            <person name="Pothier J.F."/>
        </authorList>
    </citation>
    <scope>NUCLEOTIDE SEQUENCE [LARGE SCALE GENOMIC DNA]</scope>
    <source>
        <strain evidence="2 3">F5.1</strain>
    </source>
</reference>
<keyword evidence="3" id="KW-1185">Reference proteome</keyword>
<dbReference type="InterPro" id="IPR038020">
    <property type="entry name" value="MbtH-like_sf"/>
</dbReference>
<dbReference type="RefSeq" id="WP_068954063.1">
    <property type="nucleotide sequence ID" value="NZ_LGLV01000006.1"/>
</dbReference>
<dbReference type="SUPFAM" id="SSF160582">
    <property type="entry name" value="MbtH-like"/>
    <property type="match status" value="1"/>
</dbReference>
<comment type="caution">
    <text evidence="2">The sequence shown here is derived from an EMBL/GenBank/DDBJ whole genome shotgun (WGS) entry which is preliminary data.</text>
</comment>
<evidence type="ECO:0000313" key="2">
    <source>
        <dbReference type="EMBL" id="OBZ95805.1"/>
    </source>
</evidence>
<dbReference type="GO" id="GO:0019290">
    <property type="term" value="P:siderophore biosynthetic process"/>
    <property type="evidence" value="ECO:0007669"/>
    <property type="project" value="TreeGrafter"/>
</dbReference>
<gene>
    <name evidence="2" type="ORF">ADU59_10660</name>
</gene>
<evidence type="ECO:0000259" key="1">
    <source>
        <dbReference type="SMART" id="SM00923"/>
    </source>
</evidence>
<name>A0A1C7P3G0_9HYPH</name>
<organism evidence="2 3">
    <name type="scientific">Pararhizobium polonicum</name>
    <dbReference type="NCBI Taxonomy" id="1612624"/>
    <lineage>
        <taxon>Bacteria</taxon>
        <taxon>Pseudomonadati</taxon>
        <taxon>Pseudomonadota</taxon>
        <taxon>Alphaproteobacteria</taxon>
        <taxon>Hyphomicrobiales</taxon>
        <taxon>Rhizobiaceae</taxon>
        <taxon>Rhizobium/Agrobacterium group</taxon>
        <taxon>Pararhizobium</taxon>
    </lineage>
</organism>
<accession>A0A1C7P3G0</accession>
<evidence type="ECO:0000313" key="3">
    <source>
        <dbReference type="Proteomes" id="UP000093111"/>
    </source>
</evidence>
<dbReference type="InterPro" id="IPR005153">
    <property type="entry name" value="MbtH-like_dom"/>
</dbReference>
<dbReference type="PANTHER" id="PTHR38444">
    <property type="entry name" value="ENTEROBACTIN BIOSYNTHESIS PROTEIN YBDZ"/>
    <property type="match status" value="1"/>
</dbReference>
<dbReference type="PANTHER" id="PTHR38444:SF1">
    <property type="entry name" value="ENTEROBACTIN BIOSYNTHESIS PROTEIN YBDZ"/>
    <property type="match status" value="1"/>
</dbReference>
<dbReference type="SMART" id="SM00923">
    <property type="entry name" value="MbtH"/>
    <property type="match status" value="1"/>
</dbReference>